<keyword evidence="2" id="KW-1185">Reference proteome</keyword>
<organism evidence="1 2">
    <name type="scientific">Novosphingobium kunmingense</name>
    <dbReference type="NCBI Taxonomy" id="1211806"/>
    <lineage>
        <taxon>Bacteria</taxon>
        <taxon>Pseudomonadati</taxon>
        <taxon>Pseudomonadota</taxon>
        <taxon>Alphaproteobacteria</taxon>
        <taxon>Sphingomonadales</taxon>
        <taxon>Sphingomonadaceae</taxon>
        <taxon>Novosphingobium</taxon>
    </lineage>
</organism>
<name>A0A2N0H2Z7_9SPHN</name>
<proteinExistence type="predicted"/>
<evidence type="ECO:0000313" key="2">
    <source>
        <dbReference type="Proteomes" id="UP000232587"/>
    </source>
</evidence>
<protein>
    <submittedName>
        <fullName evidence="1">Uncharacterized protein</fullName>
    </submittedName>
</protein>
<dbReference type="AlphaFoldDB" id="A0A2N0H2Z7"/>
<sequence>MEPLSERIARRALIAADAFTRDRLVALAFELRAQGERLPFTGPAVRRR</sequence>
<dbReference type="RefSeq" id="WP_157812614.1">
    <property type="nucleotide sequence ID" value="NZ_PHUF01000008.1"/>
</dbReference>
<reference evidence="1 2" key="1">
    <citation type="submission" date="2017-11" db="EMBL/GenBank/DDBJ databases">
        <title>Genomic Encyclopedia of Type Strains, Phase III (KMG-III): the genomes of soil and plant-associated and newly described type strains.</title>
        <authorList>
            <person name="Whitman W."/>
        </authorList>
    </citation>
    <scope>NUCLEOTIDE SEQUENCE [LARGE SCALE GENOMIC DNA]</scope>
    <source>
        <strain evidence="1 2">CGMCC 1.12274</strain>
    </source>
</reference>
<comment type="caution">
    <text evidence="1">The sequence shown here is derived from an EMBL/GenBank/DDBJ whole genome shotgun (WGS) entry which is preliminary data.</text>
</comment>
<accession>A0A2N0H2Z7</accession>
<dbReference type="EMBL" id="PHUF01000008">
    <property type="protein sequence ID" value="PKB13298.1"/>
    <property type="molecule type" value="Genomic_DNA"/>
</dbReference>
<evidence type="ECO:0000313" key="1">
    <source>
        <dbReference type="EMBL" id="PKB13298.1"/>
    </source>
</evidence>
<gene>
    <name evidence="1" type="ORF">B0I00_3335</name>
</gene>
<dbReference type="Proteomes" id="UP000232587">
    <property type="component" value="Unassembled WGS sequence"/>
</dbReference>